<dbReference type="EMBL" id="CP011209">
    <property type="protein sequence ID" value="AKM78010.1"/>
    <property type="molecule type" value="Genomic_DNA"/>
</dbReference>
<protein>
    <submittedName>
        <fullName evidence="1">Uncharacterized protein</fullName>
    </submittedName>
</protein>
<dbReference type="Proteomes" id="UP000035656">
    <property type="component" value="Chromosome"/>
</dbReference>
<dbReference type="KEGG" id="pwo:UX70_C0001G0285"/>
<gene>
    <name evidence="1" type="ORF">UX70_C0001G0285</name>
</gene>
<reference evidence="1 2" key="1">
    <citation type="journal article" date="2015" name="Nature">
        <title>rRNA introns, odd ribosomes, and small enigmatic genomes across a large radiation of phyla.</title>
        <authorList>
            <person name="Brown C.T."/>
            <person name="Hug L.A."/>
            <person name="Thomas B.C."/>
            <person name="Sharon I."/>
            <person name="Castelle C.J."/>
            <person name="Singh A."/>
            <person name="Wilkins M.J."/>
            <person name="Williams K.H."/>
            <person name="Banfield J.F."/>
        </authorList>
    </citation>
    <scope>NUCLEOTIDE SEQUENCE [LARGE SCALE GENOMIC DNA]</scope>
</reference>
<dbReference type="AlphaFoldDB" id="A0A0G4ARS9"/>
<name>A0A0G4ARS9_9BACT</name>
<evidence type="ECO:0000313" key="1">
    <source>
        <dbReference type="EMBL" id="AKM78010.1"/>
    </source>
</evidence>
<evidence type="ECO:0000313" key="2">
    <source>
        <dbReference type="Proteomes" id="UP000035656"/>
    </source>
</evidence>
<organism evidence="1 2">
    <name type="scientific">Candidatus Wolfebacteria bacterium GW2011_GWB1_47_1</name>
    <dbReference type="NCBI Taxonomy" id="1619007"/>
    <lineage>
        <taxon>Bacteria</taxon>
        <taxon>Candidatus Wolfeibacteriota</taxon>
    </lineage>
</organism>
<proteinExistence type="predicted"/>
<accession>A0A0G4ARS9</accession>
<sequence length="42" mass="4759">MSLHKRINSKITTSNVVIFWISLSVIVNTDPQTPFRNQASLT</sequence>